<feature type="repeat" description="PPR" evidence="3">
    <location>
        <begin position="347"/>
        <end position="381"/>
    </location>
</feature>
<reference evidence="5" key="1">
    <citation type="journal article" date="2018" name="Molecules">
        <title>The Pentatricopeptide Repeat Gene Family in Salvia miltiorrhiza: Genome-Wide Characterization and Expression Analysis.</title>
        <authorList>
            <person name="Li H."/>
            <person name="Li C."/>
            <person name="Deng Y."/>
            <person name="Jiang X."/>
            <person name="Lu S."/>
        </authorList>
    </citation>
    <scope>NUCLEOTIDE SEQUENCE</scope>
</reference>
<evidence type="ECO:0000256" key="3">
    <source>
        <dbReference type="PROSITE-ProRule" id="PRU00708"/>
    </source>
</evidence>
<dbReference type="AlphaFoldDB" id="A0A678WDL9"/>
<dbReference type="InterPro" id="IPR050667">
    <property type="entry name" value="PPR-containing_protein"/>
</dbReference>
<feature type="chain" id="PRO_5025652841" evidence="4">
    <location>
        <begin position="29"/>
        <end position="507"/>
    </location>
</feature>
<feature type="signal peptide" evidence="4">
    <location>
        <begin position="1"/>
        <end position="28"/>
    </location>
</feature>
<dbReference type="EMBL" id="MH004857">
    <property type="protein sequence ID" value="AYM00857.1"/>
    <property type="molecule type" value="mRNA"/>
</dbReference>
<feature type="repeat" description="PPR" evidence="3">
    <location>
        <begin position="207"/>
        <end position="242"/>
    </location>
</feature>
<name>A0A678WDL9_SALMI</name>
<accession>A0A678WDL9</accession>
<dbReference type="Pfam" id="PF13041">
    <property type="entry name" value="PPR_2"/>
    <property type="match status" value="1"/>
</dbReference>
<dbReference type="PANTHER" id="PTHR47939">
    <property type="entry name" value="MEMBRANE-ASSOCIATED SALT-INDUCIBLE PROTEIN-LIKE"/>
    <property type="match status" value="1"/>
</dbReference>
<dbReference type="InterPro" id="IPR011990">
    <property type="entry name" value="TPR-like_helical_dom_sf"/>
</dbReference>
<feature type="repeat" description="PPR" evidence="3">
    <location>
        <begin position="278"/>
        <end position="312"/>
    </location>
</feature>
<evidence type="ECO:0000256" key="2">
    <source>
        <dbReference type="ARBA" id="ARBA00022737"/>
    </source>
</evidence>
<dbReference type="Pfam" id="PF12854">
    <property type="entry name" value="PPR_1"/>
    <property type="match status" value="1"/>
</dbReference>
<proteinExistence type="evidence at transcript level"/>
<dbReference type="Gene3D" id="1.25.40.10">
    <property type="entry name" value="Tetratricopeptide repeat domain"/>
    <property type="match status" value="3"/>
</dbReference>
<comment type="similarity">
    <text evidence="1">Belongs to the PPR family. P subfamily.</text>
</comment>
<reference evidence="5" key="2">
    <citation type="submission" date="2018-02" db="EMBL/GenBank/DDBJ databases">
        <authorList>
            <person name="Li H.Q."/>
            <person name="Lu S.F."/>
        </authorList>
    </citation>
    <scope>NUCLEOTIDE SEQUENCE</scope>
</reference>
<organism evidence="5">
    <name type="scientific">Salvia miltiorrhiza</name>
    <name type="common">Chinese sage</name>
    <dbReference type="NCBI Taxonomy" id="226208"/>
    <lineage>
        <taxon>Eukaryota</taxon>
        <taxon>Viridiplantae</taxon>
        <taxon>Streptophyta</taxon>
        <taxon>Embryophyta</taxon>
        <taxon>Tracheophyta</taxon>
        <taxon>Spermatophyta</taxon>
        <taxon>Magnoliopsida</taxon>
        <taxon>eudicotyledons</taxon>
        <taxon>Gunneridae</taxon>
        <taxon>Pentapetalae</taxon>
        <taxon>asterids</taxon>
        <taxon>lamiids</taxon>
        <taxon>Lamiales</taxon>
        <taxon>Lamiaceae</taxon>
        <taxon>Nepetoideae</taxon>
        <taxon>Mentheae</taxon>
        <taxon>Salviinae</taxon>
        <taxon>Salvia</taxon>
        <taxon>Salvia incertae sedis</taxon>
    </lineage>
</organism>
<evidence type="ECO:0000256" key="1">
    <source>
        <dbReference type="ARBA" id="ARBA00007626"/>
    </source>
</evidence>
<dbReference type="PROSITE" id="PS51375">
    <property type="entry name" value="PPR"/>
    <property type="match status" value="3"/>
</dbReference>
<dbReference type="PANTHER" id="PTHR47939:SF12">
    <property type="entry name" value="PENTACOTRIPEPTIDE-REPEAT REGION OF PRORP DOMAIN-CONTAINING PROTEIN"/>
    <property type="match status" value="1"/>
</dbReference>
<evidence type="ECO:0000313" key="5">
    <source>
        <dbReference type="EMBL" id="AYM00857.1"/>
    </source>
</evidence>
<keyword evidence="4" id="KW-0732">Signal</keyword>
<protein>
    <submittedName>
        <fullName evidence="5">Pentatricopeptide repeat protein</fullName>
    </submittedName>
</protein>
<sequence length="507" mass="58363">MLRPTKFTRRSLALLHFHFQSLTTAAAAAAPPTPIDEAHLLRVCTILYQQQNSPDAKLHSNLTKTQFHLTHEFFLQVCNKFSHSWRPVYKFHQFSTSHPHFAHTATTFNKILDVVGKSRNLDLFWALCREAGERRLVNVKTYIIALRTLAAARELKKCVEFFHLMKGFGYEYEVETFNTVIEVLCRSKLAEEARHVVVKLRDWIRPDSDTYRWLIHGFCDVGDLIEASKLWNLMVEEEGLEPCVEVVELMLEGLFKKNKFGEGLKLFQSMRARRVELGLSTYRLVMEWLCKKGKMGESYVVFEEMKMKGIEPDNEILGWLVYGLMSRGRVREAYSVYRGVENVQNGDVCVHHGMIKGLLKLKKAGEATEVFREMVRRGCEPTMHTYVMLLQGHLGRRGRRGEDPLVNFDTIFVGGLIKAGKSLEATKYVERAINRGAEVPRFDYNKFLHYFSNEEGAAMFEAVAVKLREVGLFDLGDIFGRYGEKMATRDRRRSRANQSVESSSPPQ</sequence>
<evidence type="ECO:0000256" key="4">
    <source>
        <dbReference type="SAM" id="SignalP"/>
    </source>
</evidence>
<dbReference type="Pfam" id="PF01535">
    <property type="entry name" value="PPR"/>
    <property type="match status" value="3"/>
</dbReference>
<dbReference type="InterPro" id="IPR002885">
    <property type="entry name" value="PPR_rpt"/>
</dbReference>
<keyword evidence="2" id="KW-0677">Repeat</keyword>
<dbReference type="NCBIfam" id="TIGR00756">
    <property type="entry name" value="PPR"/>
    <property type="match status" value="3"/>
</dbReference>